<accession>A0A6C0HQR8</accession>
<name>A0A6C0HQR8_9ZZZZ</name>
<proteinExistence type="predicted"/>
<sequence>MFLYTSDLYEKVGLKINCIRHYFTLRPNQAQVNCIKDGGSTNYTITEFQKIKNDWGCLYDFCLLNIPNKTYKCEKYRYNVARLCPKKTYTDEHIEIEIASKVEFMDVRIIYKENMYKINFGERNFYMVNNILFDALFIQWCMREYHKIQMAKEDSYECIILDNNVKSISLKNNSSIIINIDYYTLLNNNII</sequence>
<dbReference type="AlphaFoldDB" id="A0A6C0HQR8"/>
<evidence type="ECO:0000313" key="1">
    <source>
        <dbReference type="EMBL" id="QHT82233.1"/>
    </source>
</evidence>
<dbReference type="EMBL" id="MN739997">
    <property type="protein sequence ID" value="QHT82233.1"/>
    <property type="molecule type" value="Genomic_DNA"/>
</dbReference>
<organism evidence="1">
    <name type="scientific">viral metagenome</name>
    <dbReference type="NCBI Taxonomy" id="1070528"/>
    <lineage>
        <taxon>unclassified sequences</taxon>
        <taxon>metagenomes</taxon>
        <taxon>organismal metagenomes</taxon>
    </lineage>
</organism>
<reference evidence="1" key="1">
    <citation type="journal article" date="2020" name="Nature">
        <title>Giant virus diversity and host interactions through global metagenomics.</title>
        <authorList>
            <person name="Schulz F."/>
            <person name="Roux S."/>
            <person name="Paez-Espino D."/>
            <person name="Jungbluth S."/>
            <person name="Walsh D.A."/>
            <person name="Denef V.J."/>
            <person name="McMahon K.D."/>
            <person name="Konstantinidis K.T."/>
            <person name="Eloe-Fadrosh E.A."/>
            <person name="Kyrpides N.C."/>
            <person name="Woyke T."/>
        </authorList>
    </citation>
    <scope>NUCLEOTIDE SEQUENCE</scope>
    <source>
        <strain evidence="1">GVMAG-M-3300023184-161</strain>
    </source>
</reference>
<protein>
    <submittedName>
        <fullName evidence="1">Uncharacterized protein</fullName>
    </submittedName>
</protein>